<dbReference type="Gene3D" id="3.50.50.60">
    <property type="entry name" value="FAD/NAD(P)-binding domain"/>
    <property type="match status" value="1"/>
</dbReference>
<gene>
    <name evidence="4" type="primary">SPAC869.01</name>
    <name evidence="4" type="ORF">LOCC1_G007149</name>
</gene>
<dbReference type="Pfam" id="PF01425">
    <property type="entry name" value="Amidase"/>
    <property type="match status" value="1"/>
</dbReference>
<evidence type="ECO:0000313" key="4">
    <source>
        <dbReference type="EMBL" id="TVY38745.1"/>
    </source>
</evidence>
<protein>
    <submittedName>
        <fullName evidence="4">Putative amidase</fullName>
    </submittedName>
</protein>
<dbReference type="Gene3D" id="3.90.1300.10">
    <property type="entry name" value="Amidase signature (AS) domain"/>
    <property type="match status" value="1"/>
</dbReference>
<dbReference type="Proteomes" id="UP000443090">
    <property type="component" value="Unassembled WGS sequence"/>
</dbReference>
<dbReference type="SUPFAM" id="SSF75304">
    <property type="entry name" value="Amidase signature (AS) enzymes"/>
    <property type="match status" value="1"/>
</dbReference>
<sequence>MLLKVLQVGVTLALISLSSANKTHTFNASEVVESQKLETPYPYEFPVLQNGPGLNNGIFPMPLCHGFKLEEASIDQLQRAMSDGTITSVQIVLCYMKRVYQTDGYIRSIMEINPDMLEIAEALDMERAQGHVRGPLHGIPFLVKDNIGTKDKMETTAGSWMLHGSVIPRDAHVVHLLRESGAVLMGHATLSEWADMRSNIYSEGYSARGDQARSPYNLTTTPGGSSSGSAAAVAANVVTFALGTETDGSVINPAERNALVGIKPTVGLTSRDGVIPESHNQDTVGCLARTVRDATYCLDVIYGPDLRDNYTLVQHAPGGGFSQFLSSKGALKGARFGLPWLSFWQWASEDQQQQLLELISLIESAGATIINGTELPHWQTIVSPDGWDWDYGTTRGFSNESEYTYVKVDFYNDIANYLAGLNNTSIRTLEDIVQYNIDNVGSEGGEPNVHPAFASGQDGFVASLATKGIMNETYWQALAFCHRTTREEGIDAALSYNGTNLTALLVPPDVGQTYQIAAQAGYPMVTLPAGVSPETGMPFGLALMGSAWSESSASLPTANSTKSYWHRDPSKVLFGHRTTPSLPTKADLVIIGSGISGASAAHFLHENDKGKDLDIVMLEAREACWGATGRNGGHCQPLLYSALPEVGAFELRNYQTLQALVEKHNIPCDWRSVSGCHAYMDTDMFAAGLEEIRSLQENHPELAKLVKVITKDSQNPSLSDLRIPTAAGAFLQAHAASLWPYKLVSWMLETLLSSNKQAGGTFNLQTNTPVTHLQSADGESWIVHTPRGMIAADRVLLTTNAYTSHLLPKFSDLIVPVRGEMSALISPLSMGPASSTHKPLDHTYVFIGHGKQNINQDDYLVQRPFAAESATKNAGGELMFGGGRSYAANAGLGVSDDSSIDDPAAAYLRRELNVVLDLQNKDHELAATYEWSGIMGYSRDGHPWVGEVSEELGGGANGGLFVCAGFTGHGMPNTCLSAKAAVDIMLGVGAREVDVPECYKISRERVERARGLDEVAVADGKGIML</sequence>
<dbReference type="AlphaFoldDB" id="A0A8H8U971"/>
<evidence type="ECO:0000313" key="5">
    <source>
        <dbReference type="Proteomes" id="UP000443090"/>
    </source>
</evidence>
<reference evidence="4 5" key="1">
    <citation type="submission" date="2018-05" db="EMBL/GenBank/DDBJ databases">
        <title>Genome sequencing and assembly of the regulated plant pathogen Lachnellula willkommii and related sister species for the development of diagnostic species identification markers.</title>
        <authorList>
            <person name="Giroux E."/>
            <person name="Bilodeau G."/>
        </authorList>
    </citation>
    <scope>NUCLEOTIDE SEQUENCE [LARGE SCALE GENOMIC DNA]</scope>
    <source>
        <strain evidence="4 5">CBS 160.35</strain>
    </source>
</reference>
<comment type="caution">
    <text evidence="4">The sequence shown here is derived from an EMBL/GenBank/DDBJ whole genome shotgun (WGS) entry which is preliminary data.</text>
</comment>
<dbReference type="SUPFAM" id="SSF51905">
    <property type="entry name" value="FAD/NAD(P)-binding domain"/>
    <property type="match status" value="1"/>
</dbReference>
<keyword evidence="5" id="KW-1185">Reference proteome</keyword>
<organism evidence="4 5">
    <name type="scientific">Lachnellula occidentalis</name>
    <dbReference type="NCBI Taxonomy" id="215460"/>
    <lineage>
        <taxon>Eukaryota</taxon>
        <taxon>Fungi</taxon>
        <taxon>Dikarya</taxon>
        <taxon>Ascomycota</taxon>
        <taxon>Pezizomycotina</taxon>
        <taxon>Leotiomycetes</taxon>
        <taxon>Helotiales</taxon>
        <taxon>Lachnaceae</taxon>
        <taxon>Lachnellula</taxon>
    </lineage>
</organism>
<evidence type="ECO:0000256" key="1">
    <source>
        <dbReference type="SAM" id="SignalP"/>
    </source>
</evidence>
<feature type="domain" description="Amidase" evidence="3">
    <location>
        <begin position="91"/>
        <end position="551"/>
    </location>
</feature>
<proteinExistence type="predicted"/>
<dbReference type="PANTHER" id="PTHR42678">
    <property type="entry name" value="AMIDASE"/>
    <property type="match status" value="1"/>
</dbReference>
<name>A0A8H8U971_9HELO</name>
<dbReference type="InterPro" id="IPR036188">
    <property type="entry name" value="FAD/NAD-bd_sf"/>
</dbReference>
<dbReference type="Pfam" id="PF01266">
    <property type="entry name" value="DAO"/>
    <property type="match status" value="1"/>
</dbReference>
<evidence type="ECO:0000259" key="3">
    <source>
        <dbReference type="Pfam" id="PF01425"/>
    </source>
</evidence>
<dbReference type="EMBL" id="QGMI01000576">
    <property type="protein sequence ID" value="TVY38745.1"/>
    <property type="molecule type" value="Genomic_DNA"/>
</dbReference>
<feature type="signal peptide" evidence="1">
    <location>
        <begin position="1"/>
        <end position="20"/>
    </location>
</feature>
<evidence type="ECO:0000259" key="2">
    <source>
        <dbReference type="Pfam" id="PF01266"/>
    </source>
</evidence>
<feature type="domain" description="FAD dependent oxidoreductase" evidence="2">
    <location>
        <begin position="587"/>
        <end position="983"/>
    </location>
</feature>
<feature type="chain" id="PRO_5034440454" evidence="1">
    <location>
        <begin position="21"/>
        <end position="1025"/>
    </location>
</feature>
<dbReference type="Gene3D" id="3.30.9.10">
    <property type="entry name" value="D-Amino Acid Oxidase, subunit A, domain 2"/>
    <property type="match status" value="1"/>
</dbReference>
<accession>A0A8H8U971</accession>
<dbReference type="OrthoDB" id="566138at2759"/>
<keyword evidence="1" id="KW-0732">Signal</keyword>
<dbReference type="InterPro" id="IPR036928">
    <property type="entry name" value="AS_sf"/>
</dbReference>
<dbReference type="InterPro" id="IPR006076">
    <property type="entry name" value="FAD-dep_OxRdtase"/>
</dbReference>
<dbReference type="PANTHER" id="PTHR42678:SF37">
    <property type="entry name" value="AMIDASE C869.01-RELATED"/>
    <property type="match status" value="1"/>
</dbReference>
<dbReference type="InterPro" id="IPR023631">
    <property type="entry name" value="Amidase_dom"/>
</dbReference>